<dbReference type="PRINTS" id="PR00153">
    <property type="entry name" value="CSAPPISMRASE"/>
</dbReference>
<dbReference type="EC" id="5.2.1.8" evidence="4"/>
<comment type="function">
    <text evidence="1 4">PPIases accelerate the folding of proteins. It catalyzes the cis-trans isomerization of proline imidic peptide bonds in oligopeptides.</text>
</comment>
<dbReference type="GO" id="GO:0003755">
    <property type="term" value="F:peptidyl-prolyl cis-trans isomerase activity"/>
    <property type="evidence" value="ECO:0007669"/>
    <property type="project" value="UniProtKB-UniRule"/>
</dbReference>
<dbReference type="PROSITE" id="PS51257">
    <property type="entry name" value="PROKAR_LIPOPROTEIN"/>
    <property type="match status" value="1"/>
</dbReference>
<dbReference type="Gene3D" id="2.40.100.10">
    <property type="entry name" value="Cyclophilin-like"/>
    <property type="match status" value="1"/>
</dbReference>
<dbReference type="PANTHER" id="PTHR45625:SF4">
    <property type="entry name" value="PEPTIDYLPROLYL ISOMERASE DOMAIN AND WD REPEAT-CONTAINING PROTEIN 1"/>
    <property type="match status" value="1"/>
</dbReference>
<keyword evidence="4" id="KW-0732">Signal</keyword>
<evidence type="ECO:0000256" key="4">
    <source>
        <dbReference type="RuleBase" id="RU363019"/>
    </source>
</evidence>
<dbReference type="CDD" id="cd00317">
    <property type="entry name" value="cyclophilin"/>
    <property type="match status" value="1"/>
</dbReference>
<protein>
    <recommendedName>
        <fullName evidence="4">Peptidyl-prolyl cis-trans isomerase</fullName>
        <shortName evidence="4">PPIase</shortName>
        <ecNumber evidence="4">5.2.1.8</ecNumber>
    </recommendedName>
</protein>
<sequence>MIKYRRQRKESKMKLYTKIASALVLSLALVGCSSTQSEPQTENTTDETTQIPELDSLIQFQDSYPDDMQVAIMNTDQGEIDFVLFADQAPKAVENFVTHAKEGYYNGVTFHRVIDDFMIQTGDPTGTGSGGESIWGEPFEDEFSYELYNFRGAVSMANSGEDTNGSQFFIVQADTMDQELNGWPTLAEEKYHEVGGTPWLDQVHTVFGQVISGMDVVDAIADLEDTDITAVINTIEITTYKEYKETH</sequence>
<accession>U2P3C4</accession>
<dbReference type="Proteomes" id="UP000016658">
    <property type="component" value="Unassembled WGS sequence"/>
</dbReference>
<comment type="caution">
    <text evidence="6">The sequence shown here is derived from an EMBL/GenBank/DDBJ whole genome shotgun (WGS) entry which is preliminary data.</text>
</comment>
<organism evidence="6 7">
    <name type="scientific">Faecalitalea cylindroides ATCC 27803</name>
    <dbReference type="NCBI Taxonomy" id="649755"/>
    <lineage>
        <taxon>Bacteria</taxon>
        <taxon>Bacillati</taxon>
        <taxon>Bacillota</taxon>
        <taxon>Erysipelotrichia</taxon>
        <taxon>Erysipelotrichales</taxon>
        <taxon>Erysipelotrichaceae</taxon>
        <taxon>Faecalitalea</taxon>
    </lineage>
</organism>
<dbReference type="InterPro" id="IPR020892">
    <property type="entry name" value="Cyclophilin-type_PPIase_CS"/>
</dbReference>
<dbReference type="PROSITE" id="PS00170">
    <property type="entry name" value="CSA_PPIASE_1"/>
    <property type="match status" value="1"/>
</dbReference>
<dbReference type="SUPFAM" id="SSF50891">
    <property type="entry name" value="Cyclophilin-like"/>
    <property type="match status" value="1"/>
</dbReference>
<keyword evidence="3 4" id="KW-0413">Isomerase</keyword>
<dbReference type="Pfam" id="PF00160">
    <property type="entry name" value="Pro_isomerase"/>
    <property type="match status" value="1"/>
</dbReference>
<dbReference type="PANTHER" id="PTHR45625">
    <property type="entry name" value="PEPTIDYL-PROLYL CIS-TRANS ISOMERASE-RELATED"/>
    <property type="match status" value="1"/>
</dbReference>
<dbReference type="InterPro" id="IPR044666">
    <property type="entry name" value="Cyclophilin_A-like"/>
</dbReference>
<evidence type="ECO:0000313" key="6">
    <source>
        <dbReference type="EMBL" id="ERK44940.1"/>
    </source>
</evidence>
<name>U2P3C4_9FIRM</name>
<gene>
    <name evidence="6" type="ORF">HMPREF0367_01280</name>
</gene>
<feature type="chain" id="PRO_5006530720" description="Peptidyl-prolyl cis-trans isomerase" evidence="4">
    <location>
        <begin position="38"/>
        <end position="247"/>
    </location>
</feature>
<feature type="signal peptide" evidence="4">
    <location>
        <begin position="1"/>
        <end position="37"/>
    </location>
</feature>
<feature type="domain" description="PPIase cyclophilin-type" evidence="5">
    <location>
        <begin position="67"/>
        <end position="242"/>
    </location>
</feature>
<evidence type="ECO:0000256" key="2">
    <source>
        <dbReference type="ARBA" id="ARBA00023110"/>
    </source>
</evidence>
<dbReference type="EMBL" id="AWVI01000053">
    <property type="protein sequence ID" value="ERK44940.1"/>
    <property type="molecule type" value="Genomic_DNA"/>
</dbReference>
<evidence type="ECO:0000313" key="7">
    <source>
        <dbReference type="Proteomes" id="UP000016658"/>
    </source>
</evidence>
<keyword evidence="2 4" id="KW-0697">Rotamase</keyword>
<evidence type="ECO:0000256" key="3">
    <source>
        <dbReference type="ARBA" id="ARBA00023235"/>
    </source>
</evidence>
<dbReference type="PATRIC" id="fig|649755.3.peg.1186"/>
<dbReference type="HOGENOM" id="CLU_012062_16_0_9"/>
<reference evidence="6 7" key="1">
    <citation type="submission" date="2013-06" db="EMBL/GenBank/DDBJ databases">
        <authorList>
            <person name="Weinstock G."/>
            <person name="Sodergren E."/>
            <person name="Lobos E.A."/>
            <person name="Fulton L."/>
            <person name="Fulton R."/>
            <person name="Courtney L."/>
            <person name="Fronick C."/>
            <person name="O'Laughlin M."/>
            <person name="Godfrey J."/>
            <person name="Wilson R.M."/>
            <person name="Miner T."/>
            <person name="Farmer C."/>
            <person name="Delehaunty K."/>
            <person name="Cordes M."/>
            <person name="Minx P."/>
            <person name="Tomlinson C."/>
            <person name="Chen J."/>
            <person name="Wollam A."/>
            <person name="Pepin K.H."/>
            <person name="Bhonagiri V."/>
            <person name="Zhang X."/>
            <person name="Warren W."/>
            <person name="Mitreva M."/>
            <person name="Mardis E.R."/>
            <person name="Wilson R.K."/>
        </authorList>
    </citation>
    <scope>NUCLEOTIDE SEQUENCE [LARGE SCALE GENOMIC DNA]</scope>
    <source>
        <strain evidence="6 7">ATCC 27803</strain>
    </source>
</reference>
<dbReference type="AlphaFoldDB" id="U2P3C4"/>
<comment type="similarity">
    <text evidence="4">Belongs to the cyclophilin-type PPIase family.</text>
</comment>
<evidence type="ECO:0000259" key="5">
    <source>
        <dbReference type="PROSITE" id="PS50072"/>
    </source>
</evidence>
<comment type="catalytic activity">
    <reaction evidence="4">
        <text>[protein]-peptidylproline (omega=180) = [protein]-peptidylproline (omega=0)</text>
        <dbReference type="Rhea" id="RHEA:16237"/>
        <dbReference type="Rhea" id="RHEA-COMP:10747"/>
        <dbReference type="Rhea" id="RHEA-COMP:10748"/>
        <dbReference type="ChEBI" id="CHEBI:83833"/>
        <dbReference type="ChEBI" id="CHEBI:83834"/>
        <dbReference type="EC" id="5.2.1.8"/>
    </reaction>
</comment>
<dbReference type="GO" id="GO:0006457">
    <property type="term" value="P:protein folding"/>
    <property type="evidence" value="ECO:0007669"/>
    <property type="project" value="InterPro"/>
</dbReference>
<proteinExistence type="inferred from homology"/>
<dbReference type="InterPro" id="IPR002130">
    <property type="entry name" value="Cyclophilin-type_PPIase_dom"/>
</dbReference>
<evidence type="ECO:0000256" key="1">
    <source>
        <dbReference type="ARBA" id="ARBA00002388"/>
    </source>
</evidence>
<dbReference type="PROSITE" id="PS50072">
    <property type="entry name" value="CSA_PPIASE_2"/>
    <property type="match status" value="1"/>
</dbReference>
<dbReference type="InterPro" id="IPR029000">
    <property type="entry name" value="Cyclophilin-like_dom_sf"/>
</dbReference>